<protein>
    <submittedName>
        <fullName evidence="1">Uncharacterized protein</fullName>
    </submittedName>
</protein>
<dbReference type="EMBL" id="WOXT01000001">
    <property type="protein sequence ID" value="MUV12756.1"/>
    <property type="molecule type" value="Genomic_DNA"/>
</dbReference>
<keyword evidence="2" id="KW-1185">Reference proteome</keyword>
<organism evidence="1 2">
    <name type="scientific">Noviluteimonas gilva</name>
    <dbReference type="NCBI Taxonomy" id="2682097"/>
    <lineage>
        <taxon>Bacteria</taxon>
        <taxon>Pseudomonadati</taxon>
        <taxon>Pseudomonadota</taxon>
        <taxon>Gammaproteobacteria</taxon>
        <taxon>Lysobacterales</taxon>
        <taxon>Lysobacteraceae</taxon>
        <taxon>Noviluteimonas</taxon>
    </lineage>
</organism>
<dbReference type="AlphaFoldDB" id="A0A7C9HKE7"/>
<evidence type="ECO:0000313" key="2">
    <source>
        <dbReference type="Proteomes" id="UP000479692"/>
    </source>
</evidence>
<dbReference type="RefSeq" id="WP_156639513.1">
    <property type="nucleotide sequence ID" value="NZ_WOXT01000001.1"/>
</dbReference>
<comment type="caution">
    <text evidence="1">The sequence shown here is derived from an EMBL/GenBank/DDBJ whole genome shotgun (WGS) entry which is preliminary data.</text>
</comment>
<reference evidence="1 2" key="1">
    <citation type="submission" date="2019-12" db="EMBL/GenBank/DDBJ databases">
        <authorList>
            <person name="Xu J."/>
        </authorList>
    </citation>
    <scope>NUCLEOTIDE SEQUENCE [LARGE SCALE GENOMIC DNA]</scope>
    <source>
        <strain evidence="1 2">HX-5-24</strain>
    </source>
</reference>
<gene>
    <name evidence="1" type="ORF">GN331_00885</name>
</gene>
<evidence type="ECO:0000313" key="1">
    <source>
        <dbReference type="EMBL" id="MUV12756.1"/>
    </source>
</evidence>
<accession>A0A7C9HKE7</accession>
<name>A0A7C9HKE7_9GAMM</name>
<proteinExistence type="predicted"/>
<dbReference type="Proteomes" id="UP000479692">
    <property type="component" value="Unassembled WGS sequence"/>
</dbReference>
<sequence length="176" mass="19008">MGVDGEYGLVVRRGSIRAIGLIAWLAGLCVACSAEPSAEPAIKPIKRAAEHPSNPALRMISDRHGACLAGLEHALIRTIEMGPDYDFGRMELSGVQVKFFVGNHPAFDSIRYEAIPITDEYRYIAREHSDGEDKILYASRAKAGGNTDVVMFSAPSLDAIASSFKVGSVVRCQVRA</sequence>